<evidence type="ECO:0000313" key="2">
    <source>
        <dbReference type="Proteomes" id="UP000321863"/>
    </source>
</evidence>
<protein>
    <recommendedName>
        <fullName evidence="3">N-acetyltransferase domain-containing protein</fullName>
    </recommendedName>
</protein>
<dbReference type="InterPro" id="IPR016181">
    <property type="entry name" value="Acyl_CoA_acyltransferase"/>
</dbReference>
<proteinExistence type="predicted"/>
<sequence>MHQVPEDLLGKWLKGWSISRGKPLPEPWKSGYRVLVGDETQKVRYVFPEINEDFIGLAESIREPWIYLKVCAPREELIRLIPQRWKMQPQGYMMYGPEKMDKHGKPMPKGYSIEIFEQQPDLFVVRINTENKGEAAIGRLIIVDGLAIYDRVKTEESHQRKGLATKVIKELHQIAVSKGVSQNFLVATGQGKLLYESMGWKTFSLYTSLVIKDEK</sequence>
<gene>
    <name evidence="1" type="ORF">CHA01nite_05130</name>
</gene>
<comment type="caution">
    <text evidence="1">The sequence shown here is derived from an EMBL/GenBank/DDBJ whole genome shotgun (WGS) entry which is preliminary data.</text>
</comment>
<dbReference type="OrthoDB" id="4966223at2"/>
<dbReference type="SUPFAM" id="SSF55729">
    <property type="entry name" value="Acyl-CoA N-acyltransferases (Nat)"/>
    <property type="match status" value="1"/>
</dbReference>
<organism evidence="1 2">
    <name type="scientific">Chryseobacterium hagamense</name>
    <dbReference type="NCBI Taxonomy" id="395935"/>
    <lineage>
        <taxon>Bacteria</taxon>
        <taxon>Pseudomonadati</taxon>
        <taxon>Bacteroidota</taxon>
        <taxon>Flavobacteriia</taxon>
        <taxon>Flavobacteriales</taxon>
        <taxon>Weeksellaceae</taxon>
        <taxon>Chryseobacterium group</taxon>
        <taxon>Chryseobacterium</taxon>
    </lineage>
</organism>
<dbReference type="AlphaFoldDB" id="A0A511YHX2"/>
<accession>A0A511YHX2</accession>
<evidence type="ECO:0000313" key="1">
    <source>
        <dbReference type="EMBL" id="GEN74773.1"/>
    </source>
</evidence>
<keyword evidence="2" id="KW-1185">Reference proteome</keyword>
<reference evidence="1 2" key="1">
    <citation type="submission" date="2019-07" db="EMBL/GenBank/DDBJ databases">
        <title>Whole genome shotgun sequence of Chryseobacterium hagamense NBRC 105253.</title>
        <authorList>
            <person name="Hosoyama A."/>
            <person name="Uohara A."/>
            <person name="Ohji S."/>
            <person name="Ichikawa N."/>
        </authorList>
    </citation>
    <scope>NUCLEOTIDE SEQUENCE [LARGE SCALE GENOMIC DNA]</scope>
    <source>
        <strain evidence="1 2">NBRC 105253</strain>
    </source>
</reference>
<dbReference type="Proteomes" id="UP000321863">
    <property type="component" value="Unassembled WGS sequence"/>
</dbReference>
<dbReference type="Gene3D" id="3.40.630.30">
    <property type="match status" value="1"/>
</dbReference>
<dbReference type="RefSeq" id="WP_146939651.1">
    <property type="nucleotide sequence ID" value="NZ_BJYJ01000001.1"/>
</dbReference>
<evidence type="ECO:0008006" key="3">
    <source>
        <dbReference type="Google" id="ProtNLM"/>
    </source>
</evidence>
<name>A0A511YHX2_9FLAO</name>
<dbReference type="EMBL" id="BJYJ01000001">
    <property type="protein sequence ID" value="GEN74773.1"/>
    <property type="molecule type" value="Genomic_DNA"/>
</dbReference>